<reference evidence="1 2" key="1">
    <citation type="submission" date="2019-10" db="EMBL/GenBank/DDBJ databases">
        <authorList>
            <person name="Palmer J.M."/>
        </authorList>
    </citation>
    <scope>NUCLEOTIDE SEQUENCE [LARGE SCALE GENOMIC DNA]</scope>
    <source>
        <strain evidence="1 2">TWF730</strain>
    </source>
</reference>
<gene>
    <name evidence="1" type="ORF">TWF730_003926</name>
</gene>
<dbReference type="EMBL" id="JAVHNS010000016">
    <property type="protein sequence ID" value="KAK6333743.1"/>
    <property type="molecule type" value="Genomic_DNA"/>
</dbReference>
<name>A0AAV9U1K0_9PEZI</name>
<proteinExistence type="predicted"/>
<evidence type="ECO:0000313" key="1">
    <source>
        <dbReference type="EMBL" id="KAK6333743.1"/>
    </source>
</evidence>
<organism evidence="1 2">
    <name type="scientific">Orbilia blumenaviensis</name>
    <dbReference type="NCBI Taxonomy" id="1796055"/>
    <lineage>
        <taxon>Eukaryota</taxon>
        <taxon>Fungi</taxon>
        <taxon>Dikarya</taxon>
        <taxon>Ascomycota</taxon>
        <taxon>Pezizomycotina</taxon>
        <taxon>Orbiliomycetes</taxon>
        <taxon>Orbiliales</taxon>
        <taxon>Orbiliaceae</taxon>
        <taxon>Orbilia</taxon>
    </lineage>
</organism>
<evidence type="ECO:0000313" key="2">
    <source>
        <dbReference type="Proteomes" id="UP001373714"/>
    </source>
</evidence>
<accession>A0AAV9U1K0</accession>
<dbReference type="Proteomes" id="UP001373714">
    <property type="component" value="Unassembled WGS sequence"/>
</dbReference>
<keyword evidence="2" id="KW-1185">Reference proteome</keyword>
<dbReference type="AlphaFoldDB" id="A0AAV9U1K0"/>
<protein>
    <submittedName>
        <fullName evidence="1">Uncharacterized protein</fullName>
    </submittedName>
</protein>
<comment type="caution">
    <text evidence="1">The sequence shown here is derived from an EMBL/GenBank/DDBJ whole genome shotgun (WGS) entry which is preliminary data.</text>
</comment>
<sequence>MPCASPDEPAKLRRHNPVLPGKFPSSNLVLYRDCGSVCRWWRMRFARHRLKSAAEKVMRNVATYVEKAGRFGGLQQPYWEFKGSIEGPSVYLLIRSRNATLSAEYVPTGPLLQVPIETH</sequence>